<accession>A0A5S9R6K5</accession>
<dbReference type="InterPro" id="IPR015590">
    <property type="entry name" value="Aldehyde_DH_dom"/>
</dbReference>
<dbReference type="Proteomes" id="UP000430146">
    <property type="component" value="Unassembled WGS sequence"/>
</dbReference>
<dbReference type="EC" id="1.2.1.8" evidence="4"/>
<dbReference type="RefSeq" id="WP_234897645.1">
    <property type="nucleotide sequence ID" value="NZ_CACSIP010000036.1"/>
</dbReference>
<sequence length="513" mass="54893">MPEQSTSSAAPMLLGTNGESAHALLINGEHRSGGGDLLELINPATAKVFARCHSASVEDTDDAVSSARSAFDAGVWSQLSIQERSRILHRFGDLLERDMQELYRLETVNNGRPITETKAQITRLPEWYRYNAALLLASRTAVVPMSGEYHSYTSRFPLGVVATLSSFNHPLMIASKSVAPALATGNSVVLKPSEQTPLTALLVGSLALEAGIPPGVLNVVPGLGPVTGARLAEHPLVDKVVFTGGTEVGRSISMATARRFAKSTVELGGKTPVLVFDDVPVSVAARGAAFGGFIGAGQTCIAGTRILVQETIYDEFVAALVEQAERIRIGDPSQPGTQLGPVISDRARTRILDYVEIGRSEGATVATGGYAPEIEDLDGYFVAPTVLSGVNNQMRVAREEIFGPVLVVIPFSDESEAVSIANDSPYGLGSSIWTRDVARAHRVASKLEQGIVWVNDHHRLDPCSPWGGVRESGHGREGGWESFDDFTHVRAVTIRTADSDVDWYGDVALERLN</sequence>
<name>A0A5S9R6K5_MYCVN</name>
<dbReference type="InterPro" id="IPR016163">
    <property type="entry name" value="Ald_DH_C"/>
</dbReference>
<evidence type="ECO:0000256" key="1">
    <source>
        <dbReference type="ARBA" id="ARBA00009986"/>
    </source>
</evidence>
<dbReference type="Gene3D" id="3.40.605.10">
    <property type="entry name" value="Aldehyde Dehydrogenase, Chain A, domain 1"/>
    <property type="match status" value="1"/>
</dbReference>
<dbReference type="PANTHER" id="PTHR11699">
    <property type="entry name" value="ALDEHYDE DEHYDROGENASE-RELATED"/>
    <property type="match status" value="1"/>
</dbReference>
<dbReference type="FunFam" id="3.40.309.10:FF:000012">
    <property type="entry name" value="Betaine aldehyde dehydrogenase"/>
    <property type="match status" value="1"/>
</dbReference>
<evidence type="ECO:0000313" key="5">
    <source>
        <dbReference type="Proteomes" id="UP000430146"/>
    </source>
</evidence>
<keyword evidence="2 4" id="KW-0560">Oxidoreductase</keyword>
<dbReference type="Gene3D" id="3.40.309.10">
    <property type="entry name" value="Aldehyde Dehydrogenase, Chain A, domain 2"/>
    <property type="match status" value="1"/>
</dbReference>
<feature type="domain" description="Aldehyde dehydrogenase" evidence="3">
    <location>
        <begin position="38"/>
        <end position="492"/>
    </location>
</feature>
<dbReference type="EMBL" id="CACSIP010000036">
    <property type="protein sequence ID" value="CAA0129436.1"/>
    <property type="molecule type" value="Genomic_DNA"/>
</dbReference>
<proteinExistence type="inferred from homology"/>
<dbReference type="AlphaFoldDB" id="A0A5S9R6K5"/>
<protein>
    <submittedName>
        <fullName evidence="4">Betaine aldehyde dehydrogenase</fullName>
        <ecNumber evidence="4">1.2.1.8</ecNumber>
    </submittedName>
</protein>
<reference evidence="4 5" key="1">
    <citation type="submission" date="2019-11" db="EMBL/GenBank/DDBJ databases">
        <authorList>
            <person name="Holert J."/>
        </authorList>
    </citation>
    <scope>NUCLEOTIDE SEQUENCE [LARGE SCALE GENOMIC DNA]</scope>
    <source>
        <strain evidence="4">BC8_1</strain>
    </source>
</reference>
<evidence type="ECO:0000313" key="4">
    <source>
        <dbReference type="EMBL" id="CAA0129436.1"/>
    </source>
</evidence>
<evidence type="ECO:0000256" key="2">
    <source>
        <dbReference type="ARBA" id="ARBA00023002"/>
    </source>
</evidence>
<dbReference type="SUPFAM" id="SSF53720">
    <property type="entry name" value="ALDH-like"/>
    <property type="match status" value="1"/>
</dbReference>
<keyword evidence="5" id="KW-1185">Reference proteome</keyword>
<dbReference type="CDD" id="cd07114">
    <property type="entry name" value="ALDH_DhaS"/>
    <property type="match status" value="1"/>
</dbReference>
<dbReference type="InterPro" id="IPR016161">
    <property type="entry name" value="Ald_DH/histidinol_DH"/>
</dbReference>
<organism evidence="4 5">
    <name type="scientific">Mycolicibacterium vanbaalenii</name>
    <name type="common">Mycobacterium vanbaalenii</name>
    <dbReference type="NCBI Taxonomy" id="110539"/>
    <lineage>
        <taxon>Bacteria</taxon>
        <taxon>Bacillati</taxon>
        <taxon>Actinomycetota</taxon>
        <taxon>Actinomycetes</taxon>
        <taxon>Mycobacteriales</taxon>
        <taxon>Mycobacteriaceae</taxon>
        <taxon>Mycolicibacterium</taxon>
    </lineage>
</organism>
<comment type="similarity">
    <text evidence="1">Belongs to the aldehyde dehydrogenase family.</text>
</comment>
<evidence type="ECO:0000259" key="3">
    <source>
        <dbReference type="Pfam" id="PF00171"/>
    </source>
</evidence>
<dbReference type="FunFam" id="3.40.605.10:FF:000007">
    <property type="entry name" value="NAD/NADP-dependent betaine aldehyde dehydrogenase"/>
    <property type="match status" value="1"/>
</dbReference>
<dbReference type="GO" id="GO:0008802">
    <property type="term" value="F:betaine-aldehyde dehydrogenase (NAD+) activity"/>
    <property type="evidence" value="ECO:0007669"/>
    <property type="project" value="UniProtKB-EC"/>
</dbReference>
<gene>
    <name evidence="4" type="primary">gbsA_2</name>
    <name evidence="4" type="ORF">AELLOGFF_05565</name>
</gene>
<dbReference type="Pfam" id="PF00171">
    <property type="entry name" value="Aldedh"/>
    <property type="match status" value="1"/>
</dbReference>
<dbReference type="InterPro" id="IPR016162">
    <property type="entry name" value="Ald_DH_N"/>
</dbReference>